<dbReference type="CDD" id="cd06558">
    <property type="entry name" value="crotonase-like"/>
    <property type="match status" value="1"/>
</dbReference>
<accession>A0A4U5LT93</accession>
<dbReference type="InterPro" id="IPR008927">
    <property type="entry name" value="6-PGluconate_DH-like_C_sf"/>
</dbReference>
<dbReference type="PANTHER" id="PTHR43612">
    <property type="entry name" value="TRIFUNCTIONAL ENZYME SUBUNIT ALPHA"/>
    <property type="match status" value="1"/>
</dbReference>
<dbReference type="InterPro" id="IPR029045">
    <property type="entry name" value="ClpP/crotonase-like_dom_sf"/>
</dbReference>
<dbReference type="Proteomes" id="UP000298663">
    <property type="component" value="Unassembled WGS sequence"/>
</dbReference>
<dbReference type="Pfam" id="PF00378">
    <property type="entry name" value="ECH_1"/>
    <property type="match status" value="1"/>
</dbReference>
<keyword evidence="6" id="KW-0520">NAD</keyword>
<evidence type="ECO:0000256" key="2">
    <source>
        <dbReference type="ARBA" id="ARBA00007005"/>
    </source>
</evidence>
<dbReference type="Gene3D" id="3.90.226.10">
    <property type="entry name" value="2-enoyl-CoA Hydratase, Chain A, domain 1"/>
    <property type="match status" value="1"/>
</dbReference>
<reference evidence="10 11" key="1">
    <citation type="journal article" date="2015" name="Genome Biol.">
        <title>Comparative genomics of Steinernema reveals deeply conserved gene regulatory networks.</title>
        <authorList>
            <person name="Dillman A.R."/>
            <person name="Macchietto M."/>
            <person name="Porter C.F."/>
            <person name="Rogers A."/>
            <person name="Williams B."/>
            <person name="Antoshechkin I."/>
            <person name="Lee M.M."/>
            <person name="Goodwin Z."/>
            <person name="Lu X."/>
            <person name="Lewis E.E."/>
            <person name="Goodrich-Blair H."/>
            <person name="Stock S.P."/>
            <person name="Adams B.J."/>
            <person name="Sternberg P.W."/>
            <person name="Mortazavi A."/>
        </authorList>
    </citation>
    <scope>NUCLEOTIDE SEQUENCE [LARGE SCALE GENOMIC DNA]</scope>
    <source>
        <strain evidence="10 11">ALL</strain>
    </source>
</reference>
<dbReference type="SUPFAM" id="SSF52096">
    <property type="entry name" value="ClpP/crotonase"/>
    <property type="match status" value="1"/>
</dbReference>
<evidence type="ECO:0000313" key="11">
    <source>
        <dbReference type="Proteomes" id="UP000298663"/>
    </source>
</evidence>
<gene>
    <name evidence="10" type="ORF">L596_028977</name>
</gene>
<comment type="similarity">
    <text evidence="2">In the central section; belongs to the 3-hydroxyacyl-CoA dehydrogenase family.</text>
</comment>
<evidence type="ECO:0000256" key="3">
    <source>
        <dbReference type="ARBA" id="ARBA00008750"/>
    </source>
</evidence>
<evidence type="ECO:0000256" key="6">
    <source>
        <dbReference type="ARBA" id="ARBA00023027"/>
    </source>
</evidence>
<dbReference type="InterPro" id="IPR001753">
    <property type="entry name" value="Enoyl-CoA_hydra/iso"/>
</dbReference>
<evidence type="ECO:0000256" key="4">
    <source>
        <dbReference type="ARBA" id="ARBA00012076"/>
    </source>
</evidence>
<proteinExistence type="inferred from homology"/>
<dbReference type="SUPFAM" id="SSF48179">
    <property type="entry name" value="6-phosphogluconate dehydrogenase C-terminal domain-like"/>
    <property type="match status" value="1"/>
</dbReference>
<sequence>MEGAANQFIAVSYDQEVAVIRVNSPNSPVNALGSVLSAELKKAFDDIEKNNAVKSVVVISEKPRCFFAGADINMLAKVTSAEEATNLSREAQQNFERIERSRKPVVAAIMGTCMGGGVELALACHYRLAVDTSGTVFAFPEVKIGLLPGAGGTQRLPKLVPIENALDMILTGRSVNAQKAAEIGLTDQLIPEKESEAETLKSLEETAITVSKELAAGTLRVNHQKSLFGAVKNYLLTTRFIFDRWIMQTAEESTKRLTKGHFPAPFEILKVIRSGIMEDSIVAYEKEAEGFGKLCQSYQSKALINLFHARNVCKRNRYGKKAKIQEIAFIFDECWVDLIIASFEAGIKVHMAKIDETRFEKLVKEAEKRLARRRLSKPVKELLARHFALKEAEMTQCSIVFCRDWKEVPEFPISAVVVPRSKDQSDSENENVLALRYNTKTKIAQIVPFSGTKDAAVATVADFFGMMKEFMVVKAQFDCQGFYEEVAKLASQGNPVSALCEEFGFLSDVVEDARREGYNIEEAKKQLEGAEDVPVRLAAAMAKDALEYCSRNEKAQVDMDILGVAYFGFPAHWGGPLKFLDLYGRDKLAAAFEHLQINPELFSKM</sequence>
<dbReference type="GO" id="GO:0016507">
    <property type="term" value="C:mitochondrial fatty acid beta-oxidation multienzyme complex"/>
    <property type="evidence" value="ECO:0007669"/>
    <property type="project" value="TreeGrafter"/>
</dbReference>
<evidence type="ECO:0000256" key="1">
    <source>
        <dbReference type="ARBA" id="ARBA00005005"/>
    </source>
</evidence>
<organism evidence="10 11">
    <name type="scientific">Steinernema carpocapsae</name>
    <name type="common">Entomopathogenic nematode</name>
    <dbReference type="NCBI Taxonomy" id="34508"/>
    <lineage>
        <taxon>Eukaryota</taxon>
        <taxon>Metazoa</taxon>
        <taxon>Ecdysozoa</taxon>
        <taxon>Nematoda</taxon>
        <taxon>Chromadorea</taxon>
        <taxon>Rhabditida</taxon>
        <taxon>Tylenchina</taxon>
        <taxon>Panagrolaimomorpha</taxon>
        <taxon>Strongyloidoidea</taxon>
        <taxon>Steinernematidae</taxon>
        <taxon>Steinernema</taxon>
    </lineage>
</organism>
<dbReference type="OrthoDB" id="5958943at2759"/>
<keyword evidence="5" id="KW-0276">Fatty acid metabolism</keyword>
<dbReference type="GO" id="GO:0006635">
    <property type="term" value="P:fatty acid beta-oxidation"/>
    <property type="evidence" value="ECO:0007669"/>
    <property type="project" value="TreeGrafter"/>
</dbReference>
<keyword evidence="8" id="KW-0456">Lyase</keyword>
<dbReference type="GO" id="GO:0016509">
    <property type="term" value="F:long-chain (3S)-3-hydroxyacyl-CoA dehydrogenase (NAD+) activity"/>
    <property type="evidence" value="ECO:0007669"/>
    <property type="project" value="TreeGrafter"/>
</dbReference>
<dbReference type="AlphaFoldDB" id="A0A4U5LT93"/>
<dbReference type="EMBL" id="AZBU02000012">
    <property type="protein sequence ID" value="TKR59281.1"/>
    <property type="molecule type" value="Genomic_DNA"/>
</dbReference>
<evidence type="ECO:0000256" key="7">
    <source>
        <dbReference type="ARBA" id="ARBA00023098"/>
    </source>
</evidence>
<reference evidence="10 11" key="2">
    <citation type="journal article" date="2019" name="G3 (Bethesda)">
        <title>Hybrid Assembly of the Genome of the Entomopathogenic Nematode Steinernema carpocapsae Identifies the X-Chromosome.</title>
        <authorList>
            <person name="Serra L."/>
            <person name="Macchietto M."/>
            <person name="Macias-Munoz A."/>
            <person name="McGill C.J."/>
            <person name="Rodriguez I.M."/>
            <person name="Rodriguez B."/>
            <person name="Murad R."/>
            <person name="Mortazavi A."/>
        </authorList>
    </citation>
    <scope>NUCLEOTIDE SEQUENCE [LARGE SCALE GENOMIC DNA]</scope>
    <source>
        <strain evidence="10 11">ALL</strain>
    </source>
</reference>
<dbReference type="InterPro" id="IPR050136">
    <property type="entry name" value="FA_oxidation_alpha_subunit"/>
</dbReference>
<comment type="caution">
    <text evidence="10">The sequence shown here is derived from an EMBL/GenBank/DDBJ whole genome shotgun (WGS) entry which is preliminary data.</text>
</comment>
<dbReference type="PANTHER" id="PTHR43612:SF3">
    <property type="entry name" value="TRIFUNCTIONAL ENZYME SUBUNIT ALPHA, MITOCHONDRIAL"/>
    <property type="match status" value="1"/>
</dbReference>
<keyword evidence="9" id="KW-0511">Multifunctional enzyme</keyword>
<dbReference type="Gene3D" id="1.10.1040.50">
    <property type="match status" value="1"/>
</dbReference>
<keyword evidence="11" id="KW-1185">Reference proteome</keyword>
<dbReference type="EC" id="4.2.1.17" evidence="4"/>
<keyword evidence="7" id="KW-0443">Lipid metabolism</keyword>
<comment type="pathway">
    <text evidence="1">Lipid metabolism; fatty acid beta-oxidation.</text>
</comment>
<dbReference type="STRING" id="34508.A0A4U5LT93"/>
<evidence type="ECO:0000256" key="9">
    <source>
        <dbReference type="ARBA" id="ARBA00023268"/>
    </source>
</evidence>
<evidence type="ECO:0000256" key="8">
    <source>
        <dbReference type="ARBA" id="ARBA00023239"/>
    </source>
</evidence>
<dbReference type="GO" id="GO:0004300">
    <property type="term" value="F:enoyl-CoA hydratase activity"/>
    <property type="evidence" value="ECO:0007669"/>
    <property type="project" value="UniProtKB-EC"/>
</dbReference>
<name>A0A4U5LT93_STECR</name>
<evidence type="ECO:0000313" key="10">
    <source>
        <dbReference type="EMBL" id="TKR59281.1"/>
    </source>
</evidence>
<comment type="similarity">
    <text evidence="3">In the N-terminal section; belongs to the enoyl-CoA hydratase/isomerase family.</text>
</comment>
<protein>
    <recommendedName>
        <fullName evidence="4">enoyl-CoA hydratase</fullName>
        <ecNumber evidence="4">4.2.1.17</ecNumber>
    </recommendedName>
</protein>
<evidence type="ECO:0000256" key="5">
    <source>
        <dbReference type="ARBA" id="ARBA00022832"/>
    </source>
</evidence>
<dbReference type="FunFam" id="3.90.226.10:FF:000011">
    <property type="entry name" value="Fatty acid oxidation complex subunit alpha"/>
    <property type="match status" value="1"/>
</dbReference>